<dbReference type="InterPro" id="IPR036206">
    <property type="entry name" value="ThiamineP_synth_sf"/>
</dbReference>
<evidence type="ECO:0000256" key="2">
    <source>
        <dbReference type="ARBA" id="ARBA00022977"/>
    </source>
</evidence>
<accession>A0ABV5WK67</accession>
<evidence type="ECO:0000259" key="3">
    <source>
        <dbReference type="Pfam" id="PF02581"/>
    </source>
</evidence>
<dbReference type="InterPro" id="IPR022998">
    <property type="entry name" value="ThiamineP_synth_TenI"/>
</dbReference>
<comment type="caution">
    <text evidence="4">The sequence shown here is derived from an EMBL/GenBank/DDBJ whole genome shotgun (WGS) entry which is preliminary data.</text>
</comment>
<proteinExistence type="predicted"/>
<keyword evidence="5" id="KW-1185">Reference proteome</keyword>
<organism evidence="4 5">
    <name type="scientific">Ectobacillus funiculus</name>
    <dbReference type="NCBI Taxonomy" id="137993"/>
    <lineage>
        <taxon>Bacteria</taxon>
        <taxon>Bacillati</taxon>
        <taxon>Bacillota</taxon>
        <taxon>Bacilli</taxon>
        <taxon>Bacillales</taxon>
        <taxon>Bacillaceae</taxon>
        <taxon>Ectobacillus</taxon>
    </lineage>
</organism>
<comment type="pathway">
    <text evidence="1">Cofactor biosynthesis; thiamine diphosphate biosynthesis.</text>
</comment>
<dbReference type="RefSeq" id="WP_379951279.1">
    <property type="nucleotide sequence ID" value="NZ_JBHMAF010000187.1"/>
</dbReference>
<protein>
    <submittedName>
        <fullName evidence="4">Thiazole tautomerase TenI</fullName>
    </submittedName>
</protein>
<dbReference type="EMBL" id="JBHMAF010000187">
    <property type="protein sequence ID" value="MFB9761024.1"/>
    <property type="molecule type" value="Genomic_DNA"/>
</dbReference>
<keyword evidence="2" id="KW-0784">Thiamine biosynthesis</keyword>
<evidence type="ECO:0000313" key="4">
    <source>
        <dbReference type="EMBL" id="MFB9761024.1"/>
    </source>
</evidence>
<evidence type="ECO:0000256" key="1">
    <source>
        <dbReference type="ARBA" id="ARBA00004948"/>
    </source>
</evidence>
<dbReference type="Pfam" id="PF02581">
    <property type="entry name" value="TMP-TENI"/>
    <property type="match status" value="1"/>
</dbReference>
<gene>
    <name evidence="4" type="primary">tenI</name>
    <name evidence="4" type="ORF">ACFFMS_22490</name>
</gene>
<reference evidence="4 5" key="1">
    <citation type="submission" date="2024-09" db="EMBL/GenBank/DDBJ databases">
        <authorList>
            <person name="Sun Q."/>
            <person name="Mori K."/>
        </authorList>
    </citation>
    <scope>NUCLEOTIDE SEQUENCE [LARGE SCALE GENOMIC DNA]</scope>
    <source>
        <strain evidence="4 5">JCM 11201</strain>
    </source>
</reference>
<dbReference type="PANTHER" id="PTHR20857:SF22">
    <property type="entry name" value="THIAZOLE TAUTOMERASE"/>
    <property type="match status" value="1"/>
</dbReference>
<sequence>MKRELHVISNGKLSFSQMATIAAEIVDYVDYIHIRERNKTTKELYEGVMLLIQSGIPPSKLVINDRIDIALLTGVNRVQLGYTSADVRIIKDRFPQLHVGCSVHSLEEALCKQQEGADSALYGHIFATRSKAGVPPRGLEELQEIATTLTIPVTAIGGIIPTRVKAVFGTGASGVAIMSSIWDANHPLEAVKEYEKQIQRWGEGQ</sequence>
<dbReference type="InterPro" id="IPR013785">
    <property type="entry name" value="Aldolase_TIM"/>
</dbReference>
<dbReference type="Proteomes" id="UP001589609">
    <property type="component" value="Unassembled WGS sequence"/>
</dbReference>
<name>A0ABV5WK67_9BACI</name>
<evidence type="ECO:0000313" key="5">
    <source>
        <dbReference type="Proteomes" id="UP001589609"/>
    </source>
</evidence>
<dbReference type="Gene3D" id="3.20.20.70">
    <property type="entry name" value="Aldolase class I"/>
    <property type="match status" value="1"/>
</dbReference>
<dbReference type="NCBIfam" id="NF005819">
    <property type="entry name" value="PRK07695.1"/>
    <property type="match status" value="1"/>
</dbReference>
<dbReference type="SUPFAM" id="SSF51391">
    <property type="entry name" value="Thiamin phosphate synthase"/>
    <property type="match status" value="1"/>
</dbReference>
<feature type="domain" description="Thiamine phosphate synthase/TenI" evidence="3">
    <location>
        <begin position="9"/>
        <end position="181"/>
    </location>
</feature>
<dbReference type="CDD" id="cd00564">
    <property type="entry name" value="TMP_TenI"/>
    <property type="match status" value="1"/>
</dbReference>
<dbReference type="PANTHER" id="PTHR20857">
    <property type="entry name" value="THIAMINE-PHOSPHATE PYROPHOSPHORYLASE"/>
    <property type="match status" value="1"/>
</dbReference>